<dbReference type="EMBL" id="KZ308707">
    <property type="protein sequence ID" value="KAG8233313.1"/>
    <property type="molecule type" value="Genomic_DNA"/>
</dbReference>
<name>A0A8K0P5S7_LADFU</name>
<evidence type="ECO:0000313" key="2">
    <source>
        <dbReference type="EMBL" id="KAG8233313.1"/>
    </source>
</evidence>
<gene>
    <name evidence="2" type="ORF">J437_LFUL013783</name>
</gene>
<dbReference type="InterPro" id="IPR001478">
    <property type="entry name" value="PDZ"/>
</dbReference>
<proteinExistence type="predicted"/>
<dbReference type="OrthoDB" id="6022242at2759"/>
<feature type="domain" description="PDZ" evidence="1">
    <location>
        <begin position="1"/>
        <end position="38"/>
    </location>
</feature>
<dbReference type="PROSITE" id="PS50106">
    <property type="entry name" value="PDZ"/>
    <property type="match status" value="2"/>
</dbReference>
<feature type="domain" description="PDZ" evidence="1">
    <location>
        <begin position="63"/>
        <end position="145"/>
    </location>
</feature>
<dbReference type="GO" id="GO:0007165">
    <property type="term" value="P:signal transduction"/>
    <property type="evidence" value="ECO:0007669"/>
    <property type="project" value="TreeGrafter"/>
</dbReference>
<dbReference type="SMART" id="SM00228">
    <property type="entry name" value="PDZ"/>
    <property type="match status" value="1"/>
</dbReference>
<reference evidence="2" key="2">
    <citation type="submission" date="2017-10" db="EMBL/GenBank/DDBJ databases">
        <title>Ladona fulva Genome sequencing and assembly.</title>
        <authorList>
            <person name="Murali S."/>
            <person name="Richards S."/>
            <person name="Bandaranaike D."/>
            <person name="Bellair M."/>
            <person name="Blankenburg K."/>
            <person name="Chao H."/>
            <person name="Dinh H."/>
            <person name="Doddapaneni H."/>
            <person name="Dugan-Rocha S."/>
            <person name="Elkadiri S."/>
            <person name="Gnanaolivu R."/>
            <person name="Hernandez B."/>
            <person name="Skinner E."/>
            <person name="Javaid M."/>
            <person name="Lee S."/>
            <person name="Li M."/>
            <person name="Ming W."/>
            <person name="Munidasa M."/>
            <person name="Muniz J."/>
            <person name="Nguyen L."/>
            <person name="Hughes D."/>
            <person name="Osuji N."/>
            <person name="Pu L.-L."/>
            <person name="Puazo M."/>
            <person name="Qu C."/>
            <person name="Quiroz J."/>
            <person name="Raj R."/>
            <person name="Weissenberger G."/>
            <person name="Xin Y."/>
            <person name="Zou X."/>
            <person name="Han Y."/>
            <person name="Worley K."/>
            <person name="Muzny D."/>
            <person name="Gibbs R."/>
        </authorList>
    </citation>
    <scope>NUCLEOTIDE SEQUENCE</scope>
    <source>
        <strain evidence="2">Sampled in the wild</strain>
    </source>
</reference>
<comment type="caution">
    <text evidence="2">The sequence shown here is derived from an EMBL/GenBank/DDBJ whole genome shotgun (WGS) entry which is preliminary data.</text>
</comment>
<dbReference type="PANTHER" id="PTHR10316:SF40">
    <property type="entry name" value="LD27118P"/>
    <property type="match status" value="1"/>
</dbReference>
<dbReference type="GO" id="GO:0005737">
    <property type="term" value="C:cytoplasm"/>
    <property type="evidence" value="ECO:0007669"/>
    <property type="project" value="TreeGrafter"/>
</dbReference>
<dbReference type="CDD" id="cd06733">
    <property type="entry name" value="PDZ3_MAGI-1_3-like"/>
    <property type="match status" value="1"/>
</dbReference>
<keyword evidence="3" id="KW-1185">Reference proteome</keyword>
<sequence length="151" mass="16082">MHVGDRILAVNHIDIMNLHHGDIVNLIKDSGYSVTLSIGPPLGPEARPSGSNHLPASEWYEMVVTLVRQETGFGFRIVGGTEEGSQVSIGHIVPGGAADLDGRLCTGDEIVSVDNQSVLSTSHHHVVQLMGHAASNGRVTLGIRRRVPANQ</sequence>
<protein>
    <recommendedName>
        <fullName evidence="1">PDZ domain-containing protein</fullName>
    </recommendedName>
</protein>
<organism evidence="2 3">
    <name type="scientific">Ladona fulva</name>
    <name type="common">Scarce chaser dragonfly</name>
    <name type="synonym">Libellula fulva</name>
    <dbReference type="NCBI Taxonomy" id="123851"/>
    <lineage>
        <taxon>Eukaryota</taxon>
        <taxon>Metazoa</taxon>
        <taxon>Ecdysozoa</taxon>
        <taxon>Arthropoda</taxon>
        <taxon>Hexapoda</taxon>
        <taxon>Insecta</taxon>
        <taxon>Pterygota</taxon>
        <taxon>Palaeoptera</taxon>
        <taxon>Odonata</taxon>
        <taxon>Epiprocta</taxon>
        <taxon>Anisoptera</taxon>
        <taxon>Libelluloidea</taxon>
        <taxon>Libellulidae</taxon>
        <taxon>Ladona</taxon>
    </lineage>
</organism>
<dbReference type="AlphaFoldDB" id="A0A8K0P5S7"/>
<evidence type="ECO:0000259" key="1">
    <source>
        <dbReference type="PROSITE" id="PS50106"/>
    </source>
</evidence>
<reference evidence="2" key="1">
    <citation type="submission" date="2013-04" db="EMBL/GenBank/DDBJ databases">
        <authorList>
            <person name="Qu J."/>
            <person name="Murali S.C."/>
            <person name="Bandaranaike D."/>
            <person name="Bellair M."/>
            <person name="Blankenburg K."/>
            <person name="Chao H."/>
            <person name="Dinh H."/>
            <person name="Doddapaneni H."/>
            <person name="Downs B."/>
            <person name="Dugan-Rocha S."/>
            <person name="Elkadiri S."/>
            <person name="Gnanaolivu R.D."/>
            <person name="Hernandez B."/>
            <person name="Javaid M."/>
            <person name="Jayaseelan J.C."/>
            <person name="Lee S."/>
            <person name="Li M."/>
            <person name="Ming W."/>
            <person name="Munidasa M."/>
            <person name="Muniz J."/>
            <person name="Nguyen L."/>
            <person name="Ongeri F."/>
            <person name="Osuji N."/>
            <person name="Pu L.-L."/>
            <person name="Puazo M."/>
            <person name="Qu C."/>
            <person name="Quiroz J."/>
            <person name="Raj R."/>
            <person name="Weissenberger G."/>
            <person name="Xin Y."/>
            <person name="Zou X."/>
            <person name="Han Y."/>
            <person name="Richards S."/>
            <person name="Worley K."/>
            <person name="Muzny D."/>
            <person name="Gibbs R."/>
        </authorList>
    </citation>
    <scope>NUCLEOTIDE SEQUENCE</scope>
    <source>
        <strain evidence="2">Sampled in the wild</strain>
    </source>
</reference>
<dbReference type="FunFam" id="2.30.42.10:FF:000232">
    <property type="entry name" value="Uncharacterized protein, isoform A"/>
    <property type="match status" value="1"/>
</dbReference>
<dbReference type="Proteomes" id="UP000792457">
    <property type="component" value="Unassembled WGS sequence"/>
</dbReference>
<dbReference type="SUPFAM" id="SSF50156">
    <property type="entry name" value="PDZ domain-like"/>
    <property type="match status" value="2"/>
</dbReference>
<feature type="non-terminal residue" evidence="2">
    <location>
        <position position="151"/>
    </location>
</feature>
<dbReference type="PANTHER" id="PTHR10316">
    <property type="entry name" value="MEMBRANE ASSOCIATED GUANYLATE KINASE-RELATED"/>
    <property type="match status" value="1"/>
</dbReference>
<evidence type="ECO:0000313" key="3">
    <source>
        <dbReference type="Proteomes" id="UP000792457"/>
    </source>
</evidence>
<dbReference type="Pfam" id="PF00595">
    <property type="entry name" value="PDZ"/>
    <property type="match status" value="2"/>
</dbReference>
<dbReference type="Gene3D" id="2.30.42.10">
    <property type="match status" value="2"/>
</dbReference>
<dbReference type="InterPro" id="IPR036034">
    <property type="entry name" value="PDZ_sf"/>
</dbReference>
<accession>A0A8K0P5S7</accession>